<dbReference type="Proteomes" id="UP001479933">
    <property type="component" value="Chromosome"/>
</dbReference>
<protein>
    <submittedName>
        <fullName evidence="2">Nuclear transport factor 2 family protein</fullName>
    </submittedName>
</protein>
<dbReference type="RefSeq" id="WP_066172078.1">
    <property type="nucleotide sequence ID" value="NZ_CP136137.1"/>
</dbReference>
<accession>A0ABZ2TWU4</accession>
<reference evidence="2 3" key="1">
    <citation type="journal article" date="2023" name="Virus Evol.">
        <title>Computational host range prediction-The good, the bad, and the ugly.</title>
        <authorList>
            <person name="Howell A.A."/>
            <person name="Versoza C.J."/>
            <person name="Pfeifer S.P."/>
        </authorList>
    </citation>
    <scope>NUCLEOTIDE SEQUENCE [LARGE SCALE GENOMIC DNA]</scope>
    <source>
        <strain evidence="2 3">1610/1b</strain>
    </source>
</reference>
<dbReference type="Gene3D" id="3.10.450.50">
    <property type="match status" value="1"/>
</dbReference>
<gene>
    <name evidence="2" type="ORF">RVF87_12760</name>
</gene>
<feature type="domain" description="SnoaL-like" evidence="1">
    <location>
        <begin position="5"/>
        <end position="131"/>
    </location>
</feature>
<dbReference type="InterPro" id="IPR032710">
    <property type="entry name" value="NTF2-like_dom_sf"/>
</dbReference>
<dbReference type="EMBL" id="CP136137">
    <property type="protein sequence ID" value="WYY05953.1"/>
    <property type="molecule type" value="Genomic_DNA"/>
</dbReference>
<name>A0ABZ2TWU4_9ACTN</name>
<sequence>MMPLQEMSDRLEIQDLLARYSHAIDERRWDALDAVFTPDAHIDYTAAGGIKGSFGEVKAWLAEVLPAFAVTQHLAATTRLDLHGDTADARTILFNPMVSHDEQGGEHTLFVGLWYRDDLVRTSDGWRIAQRVEEKGYMTAL</sequence>
<evidence type="ECO:0000259" key="1">
    <source>
        <dbReference type="Pfam" id="PF13577"/>
    </source>
</evidence>
<dbReference type="SUPFAM" id="SSF54427">
    <property type="entry name" value="NTF2-like"/>
    <property type="match status" value="1"/>
</dbReference>
<organism evidence="2 3">
    <name type="scientific">Gordonia hydrophobica</name>
    <dbReference type="NCBI Taxonomy" id="40516"/>
    <lineage>
        <taxon>Bacteria</taxon>
        <taxon>Bacillati</taxon>
        <taxon>Actinomycetota</taxon>
        <taxon>Actinomycetes</taxon>
        <taxon>Mycobacteriales</taxon>
        <taxon>Gordoniaceae</taxon>
        <taxon>Gordonia</taxon>
    </lineage>
</organism>
<evidence type="ECO:0000313" key="3">
    <source>
        <dbReference type="Proteomes" id="UP001479933"/>
    </source>
</evidence>
<proteinExistence type="predicted"/>
<dbReference type="InterPro" id="IPR037401">
    <property type="entry name" value="SnoaL-like"/>
</dbReference>
<keyword evidence="3" id="KW-1185">Reference proteome</keyword>
<evidence type="ECO:0000313" key="2">
    <source>
        <dbReference type="EMBL" id="WYY05953.1"/>
    </source>
</evidence>
<dbReference type="Pfam" id="PF13577">
    <property type="entry name" value="SnoaL_4"/>
    <property type="match status" value="1"/>
</dbReference>